<evidence type="ECO:0000256" key="1">
    <source>
        <dbReference type="SAM" id="MobiDB-lite"/>
    </source>
</evidence>
<name>A0ABQ8JT74_DERPT</name>
<accession>A0ABQ8JT74</accession>
<feature type="region of interest" description="Disordered" evidence="1">
    <location>
        <begin position="1"/>
        <end position="30"/>
    </location>
</feature>
<evidence type="ECO:0000313" key="2">
    <source>
        <dbReference type="EMBL" id="KAH9425776.1"/>
    </source>
</evidence>
<proteinExistence type="predicted"/>
<comment type="caution">
    <text evidence="2">The sequence shown here is derived from an EMBL/GenBank/DDBJ whole genome shotgun (WGS) entry which is preliminary data.</text>
</comment>
<organism evidence="2 3">
    <name type="scientific">Dermatophagoides pteronyssinus</name>
    <name type="common">European house dust mite</name>
    <dbReference type="NCBI Taxonomy" id="6956"/>
    <lineage>
        <taxon>Eukaryota</taxon>
        <taxon>Metazoa</taxon>
        <taxon>Ecdysozoa</taxon>
        <taxon>Arthropoda</taxon>
        <taxon>Chelicerata</taxon>
        <taxon>Arachnida</taxon>
        <taxon>Acari</taxon>
        <taxon>Acariformes</taxon>
        <taxon>Sarcoptiformes</taxon>
        <taxon>Astigmata</taxon>
        <taxon>Psoroptidia</taxon>
        <taxon>Analgoidea</taxon>
        <taxon>Pyroglyphidae</taxon>
        <taxon>Dermatophagoidinae</taxon>
        <taxon>Dermatophagoides</taxon>
    </lineage>
</organism>
<evidence type="ECO:0000313" key="3">
    <source>
        <dbReference type="Proteomes" id="UP000887458"/>
    </source>
</evidence>
<reference evidence="2 3" key="1">
    <citation type="journal article" date="2018" name="J. Allergy Clin. Immunol.">
        <title>High-quality assembly of Dermatophagoides pteronyssinus genome and transcriptome reveals a wide range of novel allergens.</title>
        <authorList>
            <person name="Liu X.Y."/>
            <person name="Yang K.Y."/>
            <person name="Wang M.Q."/>
            <person name="Kwok J.S."/>
            <person name="Zeng X."/>
            <person name="Yang Z."/>
            <person name="Xiao X.J."/>
            <person name="Lau C.P."/>
            <person name="Li Y."/>
            <person name="Huang Z.M."/>
            <person name="Ba J.G."/>
            <person name="Yim A.K."/>
            <person name="Ouyang C.Y."/>
            <person name="Ngai S.M."/>
            <person name="Chan T.F."/>
            <person name="Leung E.L."/>
            <person name="Liu L."/>
            <person name="Liu Z.G."/>
            <person name="Tsui S.K."/>
        </authorList>
    </citation>
    <scope>NUCLEOTIDE SEQUENCE [LARGE SCALE GENOMIC DNA]</scope>
    <source>
        <strain evidence="2">Derp</strain>
    </source>
</reference>
<sequence>MGSAFKSKLFNDVDVDDDNNNKQATRPTKQKDLALFNIERAIDDKIDELFKSFDPDRRWSMVDGEL</sequence>
<dbReference type="EMBL" id="NJHN03000017">
    <property type="protein sequence ID" value="KAH9425776.1"/>
    <property type="molecule type" value="Genomic_DNA"/>
</dbReference>
<dbReference type="Proteomes" id="UP000887458">
    <property type="component" value="Unassembled WGS sequence"/>
</dbReference>
<gene>
    <name evidence="2" type="ORF">DERP_004994</name>
</gene>
<keyword evidence="3" id="KW-1185">Reference proteome</keyword>
<protein>
    <submittedName>
        <fullName evidence="2">Uncharacterized protein</fullName>
    </submittedName>
</protein>
<reference evidence="2 3" key="2">
    <citation type="journal article" date="2022" name="Mol. Biol. Evol.">
        <title>Comparative Genomics Reveals Insights into the Divergent Evolution of Astigmatic Mites and Household Pest Adaptations.</title>
        <authorList>
            <person name="Xiong Q."/>
            <person name="Wan A.T."/>
            <person name="Liu X."/>
            <person name="Fung C.S."/>
            <person name="Xiao X."/>
            <person name="Malainual N."/>
            <person name="Hou J."/>
            <person name="Wang L."/>
            <person name="Wang M."/>
            <person name="Yang K.Y."/>
            <person name="Cui Y."/>
            <person name="Leung E.L."/>
            <person name="Nong W."/>
            <person name="Shin S.K."/>
            <person name="Au S.W."/>
            <person name="Jeong K.Y."/>
            <person name="Chew F.T."/>
            <person name="Hui J.H."/>
            <person name="Leung T.F."/>
            <person name="Tungtrongchitr A."/>
            <person name="Zhong N."/>
            <person name="Liu Z."/>
            <person name="Tsui S.K."/>
        </authorList>
    </citation>
    <scope>NUCLEOTIDE SEQUENCE [LARGE SCALE GENOMIC DNA]</scope>
    <source>
        <strain evidence="2">Derp</strain>
    </source>
</reference>